<proteinExistence type="predicted"/>
<dbReference type="InterPro" id="IPR041325">
    <property type="entry name" value="Gln_deamidase_2"/>
</dbReference>
<reference evidence="3" key="1">
    <citation type="journal article" date="2014" name="Int. J. Syst. Evol. Microbiol.">
        <title>Complete genome sequence of Corynebacterium casei LMG S-19264T (=DSM 44701T), isolated from a smear-ripened cheese.</title>
        <authorList>
            <consortium name="US DOE Joint Genome Institute (JGI-PGF)"/>
            <person name="Walter F."/>
            <person name="Albersmeier A."/>
            <person name="Kalinowski J."/>
            <person name="Ruckert C."/>
        </authorList>
    </citation>
    <scope>NUCLEOTIDE SEQUENCE</scope>
    <source>
        <strain evidence="3">VKM Ac-2007</strain>
    </source>
</reference>
<reference evidence="3" key="2">
    <citation type="submission" date="2023-01" db="EMBL/GenBank/DDBJ databases">
        <authorList>
            <person name="Sun Q."/>
            <person name="Evtushenko L."/>
        </authorList>
    </citation>
    <scope>NUCLEOTIDE SEQUENCE</scope>
    <source>
        <strain evidence="3">VKM Ac-2007</strain>
    </source>
</reference>
<evidence type="ECO:0000256" key="1">
    <source>
        <dbReference type="SAM" id="MobiDB-lite"/>
    </source>
</evidence>
<evidence type="ECO:0000313" key="4">
    <source>
        <dbReference type="Proteomes" id="UP001143474"/>
    </source>
</evidence>
<dbReference type="AlphaFoldDB" id="A0A9W6I617"/>
<organism evidence="3 4">
    <name type="scientific">Streptosporangium carneum</name>
    <dbReference type="NCBI Taxonomy" id="47481"/>
    <lineage>
        <taxon>Bacteria</taxon>
        <taxon>Bacillati</taxon>
        <taxon>Actinomycetota</taxon>
        <taxon>Actinomycetes</taxon>
        <taxon>Streptosporangiales</taxon>
        <taxon>Streptosporangiaceae</taxon>
        <taxon>Streptosporangium</taxon>
    </lineage>
</organism>
<dbReference type="EMBL" id="BSEV01000016">
    <property type="protein sequence ID" value="GLK12352.1"/>
    <property type="molecule type" value="Genomic_DNA"/>
</dbReference>
<evidence type="ECO:0000313" key="3">
    <source>
        <dbReference type="EMBL" id="GLK12352.1"/>
    </source>
</evidence>
<gene>
    <name evidence="3" type="ORF">GCM10017600_57620</name>
</gene>
<dbReference type="Gene3D" id="3.10.620.30">
    <property type="match status" value="1"/>
</dbReference>
<feature type="domain" description="Protein glutaminase" evidence="2">
    <location>
        <begin position="81"/>
        <end position="201"/>
    </location>
</feature>
<protein>
    <recommendedName>
        <fullName evidence="2">Protein glutaminase domain-containing protein</fullName>
    </recommendedName>
</protein>
<keyword evidence="4" id="KW-1185">Reference proteome</keyword>
<evidence type="ECO:0000259" key="2">
    <source>
        <dbReference type="Pfam" id="PF18626"/>
    </source>
</evidence>
<comment type="caution">
    <text evidence="3">The sequence shown here is derived from an EMBL/GenBank/DDBJ whole genome shotgun (WGS) entry which is preliminary data.</text>
</comment>
<dbReference type="RefSeq" id="WP_271220683.1">
    <property type="nucleotide sequence ID" value="NZ_BAAAVD010000009.1"/>
</dbReference>
<name>A0A9W6I617_9ACTN</name>
<dbReference type="Proteomes" id="UP001143474">
    <property type="component" value="Unassembled WGS sequence"/>
</dbReference>
<dbReference type="Pfam" id="PF18626">
    <property type="entry name" value="Gln_deamidase_2"/>
    <property type="match status" value="1"/>
</dbReference>
<feature type="region of interest" description="Disordered" evidence="1">
    <location>
        <begin position="1"/>
        <end position="21"/>
    </location>
</feature>
<sequence length="361" mass="38720">MAYEIHGRSGSPVTVHSAKDPGAAPVAKVGVTVRVFVLETQPGWRQVRLLEGGDAGKRGWVREADVAAARNGILSTEDELHALFATLREARFTAPDGTSAPIPYRYPADGCFARAEVMANMLALSGYQVDKVFAIAAGGLRLNTPHGGDQPGFGERLQVGWWYHVAPIVYVPSGGPKPEPVLLDPSVSDGPTSIGDWVGKMTTGPIEAEIGYDQLRQRLLVSKAYPADRTLVVRAGPTVYAPPLATDPAKTVVATPGNVAQELAGRARLVPAHDVVAGLDQLFRHCHDTWLTNERTRSLPVPYPGYTAELNTLRGLIGALTPEHRLYIRTAFPKFFADWGNTFVGSGAENDFGALRALLAA</sequence>
<accession>A0A9W6I617</accession>